<keyword evidence="7" id="KW-1185">Reference proteome</keyword>
<gene>
    <name evidence="6" type="ORF">NCG91_04270</name>
</gene>
<evidence type="ECO:0000256" key="1">
    <source>
        <dbReference type="ARBA" id="ARBA00023016"/>
    </source>
</evidence>
<evidence type="ECO:0000259" key="5">
    <source>
        <dbReference type="Pfam" id="PF01965"/>
    </source>
</evidence>
<comment type="similarity">
    <text evidence="3">Belongs to the peptidase C56 family. HSP31-like subfamily.</text>
</comment>
<keyword evidence="2" id="KW-0456">Lyase</keyword>
<dbReference type="Proteomes" id="UP001202243">
    <property type="component" value="Unassembled WGS sequence"/>
</dbReference>
<dbReference type="EMBL" id="JAMQGR010000001">
    <property type="protein sequence ID" value="MCM2564803.1"/>
    <property type="molecule type" value="Genomic_DNA"/>
</dbReference>
<dbReference type="RefSeq" id="WP_251348705.1">
    <property type="nucleotide sequence ID" value="NZ_JAMQGR010000001.1"/>
</dbReference>
<evidence type="ECO:0000256" key="4">
    <source>
        <dbReference type="SAM" id="SignalP"/>
    </source>
</evidence>
<dbReference type="SUPFAM" id="SSF52317">
    <property type="entry name" value="Class I glutamine amidotransferase-like"/>
    <property type="match status" value="1"/>
</dbReference>
<evidence type="ECO:0000313" key="7">
    <source>
        <dbReference type="Proteomes" id="UP001202243"/>
    </source>
</evidence>
<dbReference type="PANTHER" id="PTHR48094">
    <property type="entry name" value="PROTEIN/NUCLEIC ACID DEGLYCASE DJ-1-RELATED"/>
    <property type="match status" value="1"/>
</dbReference>
<dbReference type="Gene3D" id="3.40.50.880">
    <property type="match status" value="1"/>
</dbReference>
<protein>
    <submittedName>
        <fullName evidence="6">Type 1 glutamine amidotransferase domain-containing protein</fullName>
    </submittedName>
</protein>
<dbReference type="InterPro" id="IPR029062">
    <property type="entry name" value="Class_I_gatase-like"/>
</dbReference>
<name>A0ABT0WL64_9BURK</name>
<accession>A0ABT0WL64</accession>
<evidence type="ECO:0000256" key="3">
    <source>
        <dbReference type="ARBA" id="ARBA00038493"/>
    </source>
</evidence>
<dbReference type="InterPro" id="IPR050325">
    <property type="entry name" value="Prot/Nucl_acid_deglycase"/>
</dbReference>
<keyword evidence="6" id="KW-0315">Glutamine amidotransferase</keyword>
<dbReference type="CDD" id="cd03141">
    <property type="entry name" value="GATase1_Hsp31_like"/>
    <property type="match status" value="1"/>
</dbReference>
<comment type="caution">
    <text evidence="6">The sequence shown here is derived from an EMBL/GenBank/DDBJ whole genome shotgun (WGS) entry which is preliminary data.</text>
</comment>
<dbReference type="InterPro" id="IPR002818">
    <property type="entry name" value="DJ-1/PfpI"/>
</dbReference>
<reference evidence="6 7" key="1">
    <citation type="submission" date="2022-06" db="EMBL/GenBank/DDBJ databases">
        <title>Janthinobacterium kumbetensis sp. nov., isolated from spring water in Turkey.</title>
        <authorList>
            <person name="Inan Bektas K."/>
            <person name="Belduz A.A."/>
            <person name="Canakci S."/>
            <person name="Nalcaoglu A."/>
            <person name="Ceylan E."/>
            <person name="Kati H."/>
        </authorList>
    </citation>
    <scope>NUCLEOTIDE SEQUENCE [LARGE SCALE GENOMIC DNA]</scope>
    <source>
        <strain evidence="6 7">GK</strain>
    </source>
</reference>
<proteinExistence type="inferred from homology"/>
<organism evidence="6 7">
    <name type="scientific">Janthinobacterium kumbetense</name>
    <dbReference type="NCBI Taxonomy" id="2950280"/>
    <lineage>
        <taxon>Bacteria</taxon>
        <taxon>Pseudomonadati</taxon>
        <taxon>Pseudomonadota</taxon>
        <taxon>Betaproteobacteria</taxon>
        <taxon>Burkholderiales</taxon>
        <taxon>Oxalobacteraceae</taxon>
        <taxon>Janthinobacterium</taxon>
    </lineage>
</organism>
<feature type="chain" id="PRO_5045562306" evidence="4">
    <location>
        <begin position="22"/>
        <end position="269"/>
    </location>
</feature>
<keyword evidence="1" id="KW-0346">Stress response</keyword>
<keyword evidence="4" id="KW-0732">Signal</keyword>
<feature type="signal peptide" evidence="4">
    <location>
        <begin position="1"/>
        <end position="21"/>
    </location>
</feature>
<evidence type="ECO:0000313" key="6">
    <source>
        <dbReference type="EMBL" id="MCM2564803.1"/>
    </source>
</evidence>
<dbReference type="Pfam" id="PF01965">
    <property type="entry name" value="DJ-1_PfpI"/>
    <property type="match status" value="1"/>
</dbReference>
<sequence length="269" mass="29270">MSVFKKLLLAVMPLLFLQMVAAEPVSPMRDPAMEKVLIVMTNHSRYPSRNDHTGLWLTELTHVYDVLKEAGYGIDFVSPSGGAVPLDERSQGWLYMDEAAKSHLSDPAFMALLQSTKAAADIDPAAYGAVFYTGGHGTMWDFKGNKDLKRIAEAIYRNGGVVSSVCHGAAGLLDLEDEKGEPLIKGRSVTGFSNLEESLAGIKDQVPYLLQSEVESKGALYAKGFFPFGSFVLTDGRLVTGQNPGSSKEVAQALLKALENNKLQLQREK</sequence>
<evidence type="ECO:0000256" key="2">
    <source>
        <dbReference type="ARBA" id="ARBA00023239"/>
    </source>
</evidence>
<dbReference type="PANTHER" id="PTHR48094:SF11">
    <property type="entry name" value="GLUTATHIONE-INDEPENDENT GLYOXALASE HSP31-RELATED"/>
    <property type="match status" value="1"/>
</dbReference>
<feature type="domain" description="DJ-1/PfpI" evidence="5">
    <location>
        <begin position="58"/>
        <end position="256"/>
    </location>
</feature>